<protein>
    <recommendedName>
        <fullName evidence="3">Asparagine synthetase domain-containing protein</fullName>
    </recommendedName>
</protein>
<evidence type="ECO:0000313" key="2">
    <source>
        <dbReference type="Proteomes" id="UP001408594"/>
    </source>
</evidence>
<evidence type="ECO:0008006" key="3">
    <source>
        <dbReference type="Google" id="ProtNLM"/>
    </source>
</evidence>
<dbReference type="RefSeq" id="WP_345551292.1">
    <property type="nucleotide sequence ID" value="NZ_BAABRT010000016.1"/>
</dbReference>
<dbReference type="Proteomes" id="UP001408594">
    <property type="component" value="Unassembled WGS sequence"/>
</dbReference>
<dbReference type="SUPFAM" id="SSF52402">
    <property type="entry name" value="Adenine nucleotide alpha hydrolases-like"/>
    <property type="match status" value="1"/>
</dbReference>
<organism evidence="1 2">
    <name type="scientific">Microbulbifer aestuariivivens</name>
    <dbReference type="NCBI Taxonomy" id="1908308"/>
    <lineage>
        <taxon>Bacteria</taxon>
        <taxon>Pseudomonadati</taxon>
        <taxon>Pseudomonadota</taxon>
        <taxon>Gammaproteobacteria</taxon>
        <taxon>Cellvibrionales</taxon>
        <taxon>Microbulbiferaceae</taxon>
        <taxon>Microbulbifer</taxon>
    </lineage>
</organism>
<sequence>MNYPKQFALASRPLKELPGWKHTQLDCWWLSVAREVPVIKVVGEQGQLLSVVIGWSILRGRLLQDGESITSRCVEDGAPDCYNEICGRFICFSFTGGDVLVRTDPGGLLGLVYNSGQQILASSPAILELLAPQREDPEVRRALSGGKGEVWYPMGVTPYVGVQRLLPNHALALGNWSVQRVFPLPGGRGRRSDPGCNPQESIARIGEILKANVKALVDDGHFIAHLTGGRDSRMILAASRDWHQQMQFQIIAMDQYYCQLDCQIAADIAEQFDLNFRQLPFLKPSSEEVTGWLQRVGGCVEDTVAALCKTVRVNDSNSHEITGTCGEALRAPYWYPGDDVLTALTAEGLLNRMDIVINPYTLALADKWLAGMPADMSAGNILDLAYSEIRAACWAGPTVYGHEQLLPSISPFNCGDYYREILDLPETFRLGKKAVPAVVAYLWPELAAIPYNRARGLGKLRFIRQEIRLALPIELRDWMKRTLQRCGISSNPLRGYQS</sequence>
<evidence type="ECO:0000313" key="1">
    <source>
        <dbReference type="EMBL" id="GAA5525531.1"/>
    </source>
</evidence>
<comment type="caution">
    <text evidence="1">The sequence shown here is derived from an EMBL/GenBank/DDBJ whole genome shotgun (WGS) entry which is preliminary data.</text>
</comment>
<name>A0ABP9WSU6_9GAMM</name>
<gene>
    <name evidence="1" type="ORF">Maes01_02101</name>
</gene>
<proteinExistence type="predicted"/>
<dbReference type="EMBL" id="BAABRT010000016">
    <property type="protein sequence ID" value="GAA5525531.1"/>
    <property type="molecule type" value="Genomic_DNA"/>
</dbReference>
<reference evidence="1 2" key="1">
    <citation type="submission" date="2024-02" db="EMBL/GenBank/DDBJ databases">
        <title>Microbulbifer aestuariivivens NBRC 112533.</title>
        <authorList>
            <person name="Ichikawa N."/>
            <person name="Katano-Makiyama Y."/>
            <person name="Hidaka K."/>
        </authorList>
    </citation>
    <scope>NUCLEOTIDE SEQUENCE [LARGE SCALE GENOMIC DNA]</scope>
    <source>
        <strain evidence="1 2">NBRC 112533</strain>
    </source>
</reference>
<accession>A0ABP9WSU6</accession>
<keyword evidence="2" id="KW-1185">Reference proteome</keyword>